<organism evidence="1 2">
    <name type="scientific">Planomicrobium okeanokoites</name>
    <name type="common">Planococcus okeanokoites</name>
    <name type="synonym">Flavobacterium okeanokoites</name>
    <dbReference type="NCBI Taxonomy" id="244"/>
    <lineage>
        <taxon>Bacteria</taxon>
        <taxon>Bacillati</taxon>
        <taxon>Bacillota</taxon>
        <taxon>Bacilli</taxon>
        <taxon>Bacillales</taxon>
        <taxon>Caryophanaceae</taxon>
        <taxon>Planomicrobium</taxon>
    </lineage>
</organism>
<evidence type="ECO:0000313" key="1">
    <source>
        <dbReference type="EMBL" id="MFC3210330.1"/>
    </source>
</evidence>
<proteinExistence type="predicted"/>
<keyword evidence="2" id="KW-1185">Reference proteome</keyword>
<reference evidence="2" key="1">
    <citation type="journal article" date="2019" name="Int. J. Syst. Evol. Microbiol.">
        <title>The Global Catalogue of Microorganisms (GCM) 10K type strain sequencing project: providing services to taxonomists for standard genome sequencing and annotation.</title>
        <authorList>
            <consortium name="The Broad Institute Genomics Platform"/>
            <consortium name="The Broad Institute Genome Sequencing Center for Infectious Disease"/>
            <person name="Wu L."/>
            <person name="Ma J."/>
        </authorList>
    </citation>
    <scope>NUCLEOTIDE SEQUENCE [LARGE SCALE GENOMIC DNA]</scope>
    <source>
        <strain evidence="2">CCM 320</strain>
    </source>
</reference>
<name>A0ABV7KLL6_PLAOK</name>
<dbReference type="RefSeq" id="WP_117314223.1">
    <property type="nucleotide sequence ID" value="NZ_JBHRUJ010000005.1"/>
</dbReference>
<sequence length="214" mass="24838">MEELELFQVKVRNGAYGFMNMSEASADRHPELMKEIVHTTGAPSEAVAASIFMRRFGFFITAQFYLLAHGKIWDGPLDEIHLENTEGNISFTVDERFIRERREDDLEAVLKIFAFPVVGSFSKAGHVSKIILWENLWGYMIWMYGMLDSKQAEDDVAALMTDELWQPEMKRSFFRQFLGGRSFEEAKADYKRITCCLYKELPETDKCPYCPLQK</sequence>
<dbReference type="Proteomes" id="UP001595625">
    <property type="component" value="Unassembled WGS sequence"/>
</dbReference>
<accession>A0ABV7KLL6</accession>
<comment type="caution">
    <text evidence="1">The sequence shown here is derived from an EMBL/GenBank/DDBJ whole genome shotgun (WGS) entry which is preliminary data.</text>
</comment>
<gene>
    <name evidence="1" type="ORF">ACFOEJ_04475</name>
</gene>
<protein>
    <submittedName>
        <fullName evidence="1">Uncharacterized protein</fullName>
    </submittedName>
</protein>
<dbReference type="EMBL" id="JBHRUJ010000005">
    <property type="protein sequence ID" value="MFC3210330.1"/>
    <property type="molecule type" value="Genomic_DNA"/>
</dbReference>
<evidence type="ECO:0000313" key="2">
    <source>
        <dbReference type="Proteomes" id="UP001595625"/>
    </source>
</evidence>